<dbReference type="GO" id="GO:0030313">
    <property type="term" value="C:cell envelope"/>
    <property type="evidence" value="ECO:0007669"/>
    <property type="project" value="UniProtKB-SubCell"/>
</dbReference>
<comment type="subcellular location">
    <subcellularLocation>
        <location evidence="1">Cell envelope</location>
    </subcellularLocation>
</comment>
<accession>A0A9X3J4Z8</accession>
<sequence length="642" mass="73622">MRQVVVLIGILVLGLQLRGHEYRNLLQTKGSMGDLNLTLLKKEQWIKYPAYSERAEWDKLLSSHKNEIIARGEKALDYKWQVVTASDYLEFDRSGSRDIMQKPFGENTAALEALVMAELAEGEGRFTQKLADGVWYFCEVTSWVLSAHVSRAQKENTALPSFRTNSIDLTAGDLGSLLAWTYYFFHEEFDKIQPLISQRLYTNLDERILKPYMQRSDFWWQAFYADPETMVNNWNPWCNFNVLTCLLLIEDDKRDLVEGVYRTMLSVDKFINYTKTDGACEEGPSYWGHAAGKMFDYLDLLSKATGGRFSIFDQPVIKNMGEYIAKSYVGDGWVVNFADASPQSSGGGKLGVIFRYGQAVGSNEMQHFAAHMNKRSEKSNFHSGRDIFRTLENLRTEAELNNAVSNITDANFVWYPETEFCYMRNKNGFFVAAKGGYNNESHNHNDMGTFSLYSDNTPMIIDIGVGTYTRQTFSSERYSIWTMQSNYHNLPVINGVSQEFGSKYRSKNISVSETKSSFSVDLSGAYSEDAKVKSWERTYKLSPNNELLIEDKYALSEIKGKNQLNFMTWGLPYIQNEGLVIVEKDGKQIQLKYNPKQFEAEIETIQLKDKRLSGVWGEKVYRLSLNAREMKLTDNYKITISK</sequence>
<dbReference type="AlphaFoldDB" id="A0A9X3J4Z8"/>
<evidence type="ECO:0000313" key="4">
    <source>
        <dbReference type="Proteomes" id="UP001145087"/>
    </source>
</evidence>
<protein>
    <submittedName>
        <fullName evidence="3">Heparinase II/III family protein</fullName>
    </submittedName>
</protein>
<dbReference type="RefSeq" id="WP_343331705.1">
    <property type="nucleotide sequence ID" value="NZ_JAPOHD010000007.1"/>
</dbReference>
<reference evidence="3" key="1">
    <citation type="submission" date="2022-11" db="EMBL/GenBank/DDBJ databases">
        <title>Marilongibacter aestuarii gen. nov., sp. nov., isolated from tidal flat sediment.</title>
        <authorList>
            <person name="Jiayan W."/>
        </authorList>
    </citation>
    <scope>NUCLEOTIDE SEQUENCE</scope>
    <source>
        <strain evidence="3">Z1-6</strain>
    </source>
</reference>
<evidence type="ECO:0000256" key="1">
    <source>
        <dbReference type="ARBA" id="ARBA00004196"/>
    </source>
</evidence>
<dbReference type="Gene3D" id="2.70.98.70">
    <property type="match status" value="1"/>
</dbReference>
<gene>
    <name evidence="3" type="ORF">OU798_03385</name>
</gene>
<keyword evidence="4" id="KW-1185">Reference proteome</keyword>
<dbReference type="Pfam" id="PF07940">
    <property type="entry name" value="Hepar_II_III_C"/>
    <property type="match status" value="1"/>
</dbReference>
<dbReference type="EMBL" id="JAPOHD010000007">
    <property type="protein sequence ID" value="MCY1719367.1"/>
    <property type="molecule type" value="Genomic_DNA"/>
</dbReference>
<dbReference type="GO" id="GO:0016829">
    <property type="term" value="F:lyase activity"/>
    <property type="evidence" value="ECO:0007669"/>
    <property type="project" value="InterPro"/>
</dbReference>
<dbReference type="InterPro" id="IPR008929">
    <property type="entry name" value="Chondroitin_lyas"/>
</dbReference>
<dbReference type="SUPFAM" id="SSF48230">
    <property type="entry name" value="Chondroitin AC/alginate lyase"/>
    <property type="match status" value="1"/>
</dbReference>
<evidence type="ECO:0000313" key="3">
    <source>
        <dbReference type="EMBL" id="MCY1719367.1"/>
    </source>
</evidence>
<comment type="caution">
    <text evidence="3">The sequence shown here is derived from an EMBL/GenBank/DDBJ whole genome shotgun (WGS) entry which is preliminary data.</text>
</comment>
<organism evidence="3 4">
    <name type="scientific">Draconibacterium aestuarii</name>
    <dbReference type="NCBI Taxonomy" id="2998507"/>
    <lineage>
        <taxon>Bacteria</taxon>
        <taxon>Pseudomonadati</taxon>
        <taxon>Bacteroidota</taxon>
        <taxon>Bacteroidia</taxon>
        <taxon>Marinilabiliales</taxon>
        <taxon>Prolixibacteraceae</taxon>
        <taxon>Draconibacterium</taxon>
    </lineage>
</organism>
<evidence type="ECO:0000259" key="2">
    <source>
        <dbReference type="Pfam" id="PF07940"/>
    </source>
</evidence>
<dbReference type="Gene3D" id="1.50.10.100">
    <property type="entry name" value="Chondroitin AC/alginate lyase"/>
    <property type="match status" value="1"/>
</dbReference>
<name>A0A9X3J4Z8_9BACT</name>
<proteinExistence type="predicted"/>
<dbReference type="Proteomes" id="UP001145087">
    <property type="component" value="Unassembled WGS sequence"/>
</dbReference>
<dbReference type="InterPro" id="IPR012480">
    <property type="entry name" value="Hepar_II_III_C"/>
</dbReference>
<feature type="domain" description="Heparinase II/III-like C-terminal" evidence="2">
    <location>
        <begin position="410"/>
        <end position="554"/>
    </location>
</feature>